<comment type="similarity">
    <text evidence="2 6">Belongs to the prokaryotic/mitochondrial release factor family.</text>
</comment>
<dbReference type="GO" id="GO:0016149">
    <property type="term" value="F:translation release factor activity, codon specific"/>
    <property type="evidence" value="ECO:0007669"/>
    <property type="project" value="UniProtKB-UniRule"/>
</dbReference>
<feature type="modified residue" description="N5-methylglutamine" evidence="6">
    <location>
        <position position="243"/>
    </location>
</feature>
<dbReference type="KEGG" id="fcz:IMF26_07455"/>
<dbReference type="Gene3D" id="3.30.70.1660">
    <property type="match status" value="1"/>
</dbReference>
<dbReference type="Pfam" id="PF03462">
    <property type="entry name" value="PCRF"/>
    <property type="match status" value="1"/>
</dbReference>
<dbReference type="InterPro" id="IPR050057">
    <property type="entry name" value="Prokaryotic/Mito_RF"/>
</dbReference>
<dbReference type="Gene3D" id="3.30.160.20">
    <property type="match status" value="1"/>
</dbReference>
<dbReference type="InterPro" id="IPR045853">
    <property type="entry name" value="Pep_chain_release_fac_I_sf"/>
</dbReference>
<dbReference type="InterPro" id="IPR004373">
    <property type="entry name" value="RF-1"/>
</dbReference>
<dbReference type="SUPFAM" id="SSF75620">
    <property type="entry name" value="Release factor"/>
    <property type="match status" value="1"/>
</dbReference>
<evidence type="ECO:0000256" key="3">
    <source>
        <dbReference type="ARBA" id="ARBA00022481"/>
    </source>
</evidence>
<dbReference type="PANTHER" id="PTHR43804:SF7">
    <property type="entry name" value="LD18447P"/>
    <property type="match status" value="1"/>
</dbReference>
<keyword evidence="7" id="KW-0175">Coiled coil</keyword>
<evidence type="ECO:0000256" key="4">
    <source>
        <dbReference type="ARBA" id="ARBA00022917"/>
    </source>
</evidence>
<organism evidence="9">
    <name type="scientific">Candidatus Fermentithermobacillus carboniphilus</name>
    <dbReference type="NCBI Taxonomy" id="3085328"/>
    <lineage>
        <taxon>Bacteria</taxon>
        <taxon>Bacillati</taxon>
        <taxon>Bacillota</taxon>
        <taxon>Candidatus Fermentithermobacillia</taxon>
        <taxon>Candidatus Fermentithermobacillales</taxon>
        <taxon>Candidatus Fermentithermobacillaceae</taxon>
        <taxon>Candidatus Fermentithermobacillus</taxon>
    </lineage>
</organism>
<dbReference type="NCBIfam" id="NF001859">
    <property type="entry name" value="PRK00591.1"/>
    <property type="match status" value="1"/>
</dbReference>
<keyword evidence="3 6" id="KW-0488">Methylation</keyword>
<evidence type="ECO:0000256" key="2">
    <source>
        <dbReference type="ARBA" id="ARBA00010835"/>
    </source>
</evidence>
<dbReference type="InterPro" id="IPR005139">
    <property type="entry name" value="PCRF"/>
</dbReference>
<accession>A0AAT9LCI0</accession>
<evidence type="ECO:0000256" key="6">
    <source>
        <dbReference type="HAMAP-Rule" id="MF_00093"/>
    </source>
</evidence>
<dbReference type="FunFam" id="3.30.160.20:FF:000004">
    <property type="entry name" value="Peptide chain release factor 1"/>
    <property type="match status" value="1"/>
</dbReference>
<dbReference type="FunFam" id="3.30.70.1660:FF:000002">
    <property type="entry name" value="Peptide chain release factor 1"/>
    <property type="match status" value="1"/>
</dbReference>
<sequence length="365" mass="41623">MAGTNSERNELLAKLDLIVKRYEDINSAMEEPEVFSDPKRYRELAREKSRLEGTVEKYRRYCKVLQEIRESKEVIKTETDEEMRELFAEDLRSLEAEKEKLEDELRRALIPRDPNDDKNVIVEIRAGAGGEEAALFAGDLFRMYGRYAEEKGWKVEVLSSNPTDLGGFKEVIFAVEGEGAYSKLKYEGGVHRVQRIPATESSGRIHTSTATVAVLPEAEEVDVVIDPKDIRVDTFCSSGHGGQGVNTTYSAVRITHIPTGIVVSCQDERSQIQNRERAMRVLRSRLKALMEEEKNQELTKARRSQVGSAERAEKIRTYNFPQNRVTDHRIGYTSHRLAEVLDGEIDEFIELLALDEEKKKLEKLV</sequence>
<keyword evidence="6" id="KW-0963">Cytoplasm</keyword>
<dbReference type="Pfam" id="PF00472">
    <property type="entry name" value="RF-1"/>
    <property type="match status" value="1"/>
</dbReference>
<keyword evidence="4 6" id="KW-0648">Protein biosynthesis</keyword>
<dbReference type="GO" id="GO:0005737">
    <property type="term" value="C:cytoplasm"/>
    <property type="evidence" value="ECO:0007669"/>
    <property type="project" value="UniProtKB-SubCell"/>
</dbReference>
<comment type="function">
    <text evidence="1 6">Peptide chain release factor 1 directs the termination of translation in response to the peptide chain termination codons UAG and UAA.</text>
</comment>
<dbReference type="NCBIfam" id="TIGR00019">
    <property type="entry name" value="prfA"/>
    <property type="match status" value="1"/>
</dbReference>
<reference evidence="9" key="2">
    <citation type="journal article" date="2023" name="Biology">
        <title>Prokaryotic Life Associated with Coal-Fire Gas Vents Revealed by Metagenomics.</title>
        <authorList>
            <person name="Kadnikov V.V."/>
            <person name="Mardanov A.V."/>
            <person name="Beletsky A.V."/>
            <person name="Karnachuk O.V."/>
            <person name="Ravin N.V."/>
        </authorList>
    </citation>
    <scope>NUCLEOTIDE SEQUENCE</scope>
    <source>
        <strain evidence="9">Bu02</strain>
    </source>
</reference>
<proteinExistence type="inferred from homology"/>
<evidence type="ECO:0000256" key="7">
    <source>
        <dbReference type="SAM" id="Coils"/>
    </source>
</evidence>
<name>A0AAT9LCI0_9FIRM</name>
<feature type="coiled-coil region" evidence="7">
    <location>
        <begin position="272"/>
        <end position="299"/>
    </location>
</feature>
<dbReference type="SMART" id="SM00937">
    <property type="entry name" value="PCRF"/>
    <property type="match status" value="1"/>
</dbReference>
<evidence type="ECO:0000259" key="8">
    <source>
        <dbReference type="SMART" id="SM00937"/>
    </source>
</evidence>
<feature type="domain" description="Peptide chain release factor" evidence="8">
    <location>
        <begin position="73"/>
        <end position="187"/>
    </location>
</feature>
<gene>
    <name evidence="6 9" type="primary">prfA</name>
    <name evidence="9" type="ORF">IMF26_07455</name>
</gene>
<evidence type="ECO:0000256" key="5">
    <source>
        <dbReference type="ARBA" id="ARBA00050039"/>
    </source>
</evidence>
<dbReference type="AlphaFoldDB" id="A0AAT9LCI0"/>
<dbReference type="InterPro" id="IPR000352">
    <property type="entry name" value="Pep_chain_release_fac_I"/>
</dbReference>
<dbReference type="EMBL" id="CP062796">
    <property type="protein sequence ID" value="QUL97908.1"/>
    <property type="molecule type" value="Genomic_DNA"/>
</dbReference>
<protein>
    <recommendedName>
        <fullName evidence="5 6">Peptide chain release factor 1</fullName>
        <shortName evidence="6">RF-1</shortName>
    </recommendedName>
</protein>
<comment type="subcellular location">
    <subcellularLocation>
        <location evidence="6">Cytoplasm</location>
    </subcellularLocation>
</comment>
<evidence type="ECO:0000313" key="9">
    <source>
        <dbReference type="EMBL" id="QUL97908.1"/>
    </source>
</evidence>
<evidence type="ECO:0000256" key="1">
    <source>
        <dbReference type="ARBA" id="ARBA00002986"/>
    </source>
</evidence>
<dbReference type="HAMAP" id="MF_00093">
    <property type="entry name" value="Rel_fac_1"/>
    <property type="match status" value="1"/>
</dbReference>
<dbReference type="Gene3D" id="6.10.140.1950">
    <property type="match status" value="1"/>
</dbReference>
<dbReference type="PANTHER" id="PTHR43804">
    <property type="entry name" value="LD18447P"/>
    <property type="match status" value="1"/>
</dbReference>
<reference evidence="9" key="1">
    <citation type="submission" date="2020-10" db="EMBL/GenBank/DDBJ databases">
        <authorList>
            <person name="Kadnikov V."/>
            <person name="Beletsky A.V."/>
            <person name="Mardanov A.V."/>
            <person name="Karnachuk O.V."/>
            <person name="Ravin N.V."/>
        </authorList>
    </citation>
    <scope>NUCLEOTIDE SEQUENCE</scope>
    <source>
        <strain evidence="9">Bu02</strain>
    </source>
</reference>
<feature type="coiled-coil region" evidence="7">
    <location>
        <begin position="41"/>
        <end position="111"/>
    </location>
</feature>
<comment type="PTM">
    <text evidence="6">Methylated by PrmC. Methylation increases the termination efficiency of RF1.</text>
</comment>